<dbReference type="GO" id="GO:0001680">
    <property type="term" value="P:tRNA 3'-terminal CCA addition"/>
    <property type="evidence" value="ECO:0007669"/>
    <property type="project" value="UniProtKB-UniRule"/>
</dbReference>
<dbReference type="GO" id="GO:0160016">
    <property type="term" value="F:CCACCA tRNA nucleotidyltransferase activity"/>
    <property type="evidence" value="ECO:0007669"/>
    <property type="project" value="RHEA"/>
</dbReference>
<dbReference type="FunFam" id="3.30.460.10:FF:000016">
    <property type="entry name" value="Multifunctional CCA protein"/>
    <property type="match status" value="1"/>
</dbReference>
<dbReference type="InterPro" id="IPR050124">
    <property type="entry name" value="tRNA_CCA-adding_enzyme"/>
</dbReference>
<comment type="similarity">
    <text evidence="13">Belongs to the tRNA nucleotidyltransferase/poly(A) polymerase family. Bacterial CCA-adding enzyme type 1 subfamily.</text>
</comment>
<evidence type="ECO:0000256" key="5">
    <source>
        <dbReference type="ARBA" id="ARBA00022723"/>
    </source>
</evidence>
<evidence type="ECO:0000256" key="13">
    <source>
        <dbReference type="HAMAP-Rule" id="MF_01261"/>
    </source>
</evidence>
<feature type="binding site" evidence="13">
    <location>
        <position position="8"/>
    </location>
    <ligand>
        <name>ATP</name>
        <dbReference type="ChEBI" id="CHEBI:30616"/>
    </ligand>
</feature>
<dbReference type="InterPro" id="IPR043519">
    <property type="entry name" value="NT_sf"/>
</dbReference>
<keyword evidence="11 13" id="KW-0694">RNA-binding</keyword>
<feature type="binding site" evidence="13">
    <location>
        <position position="21"/>
    </location>
    <ligand>
        <name>Mg(2+)</name>
        <dbReference type="ChEBI" id="CHEBI:18420"/>
    </ligand>
</feature>
<dbReference type="EC" id="2.7.7.72" evidence="13"/>
<dbReference type="GO" id="GO:0005524">
    <property type="term" value="F:ATP binding"/>
    <property type="evidence" value="ECO:0007669"/>
    <property type="project" value="UniProtKB-UniRule"/>
</dbReference>
<feature type="binding site" evidence="13">
    <location>
        <position position="137"/>
    </location>
    <ligand>
        <name>CTP</name>
        <dbReference type="ChEBI" id="CHEBI:37563"/>
    </ligand>
</feature>
<dbReference type="Gene3D" id="3.30.460.10">
    <property type="entry name" value="Beta Polymerase, domain 2"/>
    <property type="match status" value="1"/>
</dbReference>
<dbReference type="FunFam" id="1.10.3090.10:FF:000001">
    <property type="entry name" value="Multifunctional CCA protein"/>
    <property type="match status" value="1"/>
</dbReference>
<dbReference type="GO" id="GO:0016791">
    <property type="term" value="F:phosphatase activity"/>
    <property type="evidence" value="ECO:0007669"/>
    <property type="project" value="UniProtKB-UniRule"/>
</dbReference>
<dbReference type="PANTHER" id="PTHR47545:SF1">
    <property type="entry name" value="MULTIFUNCTIONAL CCA PROTEIN"/>
    <property type="match status" value="1"/>
</dbReference>
<dbReference type="HAMAP" id="MF_01261">
    <property type="entry name" value="CCA_bact_type1"/>
    <property type="match status" value="1"/>
</dbReference>
<dbReference type="GO" id="GO:0004112">
    <property type="term" value="F:cyclic-nucleotide phosphodiesterase activity"/>
    <property type="evidence" value="ECO:0007669"/>
    <property type="project" value="UniProtKB-UniRule"/>
</dbReference>
<dbReference type="CDD" id="cd05398">
    <property type="entry name" value="NT_ClassII-CCAase"/>
    <property type="match status" value="1"/>
</dbReference>
<name>A0A316FZG7_9GAMM</name>
<dbReference type="GO" id="GO:0000287">
    <property type="term" value="F:magnesium ion binding"/>
    <property type="evidence" value="ECO:0007669"/>
    <property type="project" value="UniProtKB-UniRule"/>
</dbReference>
<feature type="binding site" evidence="13">
    <location>
        <position position="91"/>
    </location>
    <ligand>
        <name>CTP</name>
        <dbReference type="ChEBI" id="CHEBI:37563"/>
    </ligand>
</feature>
<comment type="catalytic activity">
    <reaction evidence="13">
        <text>a tRNA precursor + 2 CTP + ATP = a tRNA with a 3' CCA end + 3 diphosphate</text>
        <dbReference type="Rhea" id="RHEA:14433"/>
        <dbReference type="Rhea" id="RHEA-COMP:10465"/>
        <dbReference type="Rhea" id="RHEA-COMP:10468"/>
        <dbReference type="ChEBI" id="CHEBI:30616"/>
        <dbReference type="ChEBI" id="CHEBI:33019"/>
        <dbReference type="ChEBI" id="CHEBI:37563"/>
        <dbReference type="ChEBI" id="CHEBI:74896"/>
        <dbReference type="ChEBI" id="CHEBI:83071"/>
        <dbReference type="EC" id="2.7.7.72"/>
    </reaction>
</comment>
<keyword evidence="16" id="KW-1185">Reference proteome</keyword>
<dbReference type="EMBL" id="QGGU01000002">
    <property type="protein sequence ID" value="PWK53938.1"/>
    <property type="molecule type" value="Genomic_DNA"/>
</dbReference>
<dbReference type="RefSeq" id="WP_109762057.1">
    <property type="nucleotide sequence ID" value="NZ_QGGU01000002.1"/>
</dbReference>
<proteinExistence type="inferred from homology"/>
<keyword evidence="12 13" id="KW-0511">Multifunctional enzyme</keyword>
<dbReference type="EC" id="3.1.3.-" evidence="13"/>
<dbReference type="EC" id="3.1.4.-" evidence="13"/>
<dbReference type="InterPro" id="IPR002646">
    <property type="entry name" value="PolA_pol_head_dom"/>
</dbReference>
<dbReference type="GO" id="GO:0004810">
    <property type="term" value="F:CCA tRNA nucleotidyltransferase activity"/>
    <property type="evidence" value="ECO:0007669"/>
    <property type="project" value="UniProtKB-UniRule"/>
</dbReference>
<keyword evidence="1 13" id="KW-0533">Nickel</keyword>
<evidence type="ECO:0000313" key="16">
    <source>
        <dbReference type="Proteomes" id="UP000245790"/>
    </source>
</evidence>
<comment type="domain">
    <text evidence="13">Comprises two domains: an N-terminal domain containing the nucleotidyltransferase activity and a C-terminal HD domain associated with both phosphodiesterase and phosphatase activities.</text>
</comment>
<feature type="binding site" evidence="13">
    <location>
        <position position="11"/>
    </location>
    <ligand>
        <name>CTP</name>
        <dbReference type="ChEBI" id="CHEBI:37563"/>
    </ligand>
</feature>
<dbReference type="InterPro" id="IPR012006">
    <property type="entry name" value="CCA_bact"/>
</dbReference>
<reference evidence="15 16" key="1">
    <citation type="submission" date="2018-05" db="EMBL/GenBank/DDBJ databases">
        <title>Genomic Encyclopedia of Type Strains, Phase IV (KMG-IV): sequencing the most valuable type-strain genomes for metagenomic binning, comparative biology and taxonomic classification.</title>
        <authorList>
            <person name="Goeker M."/>
        </authorList>
    </citation>
    <scope>NUCLEOTIDE SEQUENCE [LARGE SCALE GENOMIC DNA]</scope>
    <source>
        <strain evidence="15 16">DSM 25350</strain>
    </source>
</reference>
<feature type="binding site" evidence="13">
    <location>
        <position position="91"/>
    </location>
    <ligand>
        <name>ATP</name>
        <dbReference type="ChEBI" id="CHEBI:30616"/>
    </ligand>
</feature>
<dbReference type="OrthoDB" id="9805698at2"/>
<evidence type="ECO:0000256" key="10">
    <source>
        <dbReference type="ARBA" id="ARBA00022842"/>
    </source>
</evidence>
<dbReference type="Pfam" id="PF01743">
    <property type="entry name" value="PolyA_pol"/>
    <property type="match status" value="1"/>
</dbReference>
<keyword evidence="6 13" id="KW-0547">Nucleotide-binding</keyword>
<dbReference type="SUPFAM" id="SSF81301">
    <property type="entry name" value="Nucleotidyltransferase"/>
    <property type="match status" value="1"/>
</dbReference>
<keyword evidence="7 13" id="KW-0692">RNA repair</keyword>
<dbReference type="NCBIfam" id="NF008137">
    <property type="entry name" value="PRK10885.1"/>
    <property type="match status" value="1"/>
</dbReference>
<keyword evidence="8 13" id="KW-0378">Hydrolase</keyword>
<sequence>MDIYLVGGAVRDALLNRPVTEKDWVVVNATPQQLLDQGYQQVGKDFPVFLHPETKEEYALARTERKSGAGYHGFDCYFAPDVTLEQDLQRRDLTINAMAQDDNGTLIDPYNGLDDLKQKKLRHVSDAFIEDPLRVLRVARFAARYHHLGFTVADETLALMTQLSQSGELNALTPERIWKETERALQETSPEIYFTLLQQTGALKCFFPELDCLWGVPNPPEWHPEIDSGIHTMMVLQQAALLSDDLSVRFAALCHDLGKGVTPKQEWPSHRGHEKTGVKIIQQVCRRLKVPNQLNKLACLTSEFHLHSHKAFELKPATLIKLLEKTSAYRQPQLFENFLLACEADFRGRTGFEQRPYPQRVYLQQLLAETNNIDTQAIIAEGYTGKQIGERVHQLRVNKAKAIKQSHTSNTSHT</sequence>
<keyword evidence="5 13" id="KW-0479">Metal-binding</keyword>
<evidence type="ECO:0000256" key="2">
    <source>
        <dbReference type="ARBA" id="ARBA00022679"/>
    </source>
</evidence>
<organism evidence="15 16">
    <name type="scientific">Pleionea mediterranea</name>
    <dbReference type="NCBI Taxonomy" id="523701"/>
    <lineage>
        <taxon>Bacteria</taxon>
        <taxon>Pseudomonadati</taxon>
        <taxon>Pseudomonadota</taxon>
        <taxon>Gammaproteobacteria</taxon>
        <taxon>Oceanospirillales</taxon>
        <taxon>Pleioneaceae</taxon>
        <taxon>Pleionea</taxon>
    </lineage>
</organism>
<dbReference type="InterPro" id="IPR006674">
    <property type="entry name" value="HD_domain"/>
</dbReference>
<gene>
    <name evidence="13" type="primary">cca</name>
    <name evidence="15" type="ORF">C8D97_102330</name>
</gene>
<dbReference type="PIRSF" id="PIRSF000813">
    <property type="entry name" value="CCA_bact"/>
    <property type="match status" value="1"/>
</dbReference>
<dbReference type="AlphaFoldDB" id="A0A316FZG7"/>
<comment type="cofactor">
    <cofactor evidence="13">
        <name>Mg(2+)</name>
        <dbReference type="ChEBI" id="CHEBI:18420"/>
    </cofactor>
    <text evidence="13">Magnesium is required for nucleotidyltransferase activity.</text>
</comment>
<protein>
    <recommendedName>
        <fullName evidence="13">Multifunctional CCA protein</fullName>
    </recommendedName>
    <domain>
        <recommendedName>
            <fullName evidence="13">CCA-adding enzyme</fullName>
            <ecNumber evidence="13">2.7.7.72</ecNumber>
        </recommendedName>
        <alternativeName>
            <fullName evidence="13">CCA tRNA nucleotidyltransferase</fullName>
        </alternativeName>
        <alternativeName>
            <fullName evidence="13">tRNA CCA-pyrophosphorylase</fullName>
        </alternativeName>
        <alternativeName>
            <fullName evidence="13">tRNA adenylyl-/cytidylyl-transferase</fullName>
        </alternativeName>
        <alternativeName>
            <fullName evidence="13">tRNA nucleotidyltransferase</fullName>
        </alternativeName>
        <alternativeName>
            <fullName evidence="13">tRNA-NT</fullName>
        </alternativeName>
    </domain>
    <domain>
        <recommendedName>
            <fullName evidence="13">2'-nucleotidase</fullName>
            <ecNumber evidence="13">3.1.3.-</ecNumber>
        </recommendedName>
    </domain>
    <domain>
        <recommendedName>
            <fullName evidence="13">2',3'-cyclic phosphodiesterase</fullName>
            <ecNumber evidence="13">3.1.4.-</ecNumber>
        </recommendedName>
    </domain>
    <domain>
        <recommendedName>
            <fullName evidence="13">Phosphatase</fullName>
        </recommendedName>
    </domain>
</protein>
<feature type="binding site" evidence="13">
    <location>
        <position position="8"/>
    </location>
    <ligand>
        <name>CTP</name>
        <dbReference type="ChEBI" id="CHEBI:37563"/>
    </ligand>
</feature>
<comment type="catalytic activity">
    <reaction evidence="13">
        <text>a tRNA with a 3' CCA end + 2 CTP + ATP = a tRNA with a 3' CCACCA end + 3 diphosphate</text>
        <dbReference type="Rhea" id="RHEA:76235"/>
        <dbReference type="Rhea" id="RHEA-COMP:10468"/>
        <dbReference type="Rhea" id="RHEA-COMP:18655"/>
        <dbReference type="ChEBI" id="CHEBI:30616"/>
        <dbReference type="ChEBI" id="CHEBI:33019"/>
        <dbReference type="ChEBI" id="CHEBI:37563"/>
        <dbReference type="ChEBI" id="CHEBI:83071"/>
        <dbReference type="ChEBI" id="CHEBI:195187"/>
    </reaction>
</comment>
<feature type="binding site" evidence="13">
    <location>
        <position position="137"/>
    </location>
    <ligand>
        <name>ATP</name>
        <dbReference type="ChEBI" id="CHEBI:30616"/>
    </ligand>
</feature>
<keyword evidence="10 13" id="KW-0460">Magnesium</keyword>
<dbReference type="CDD" id="cd00077">
    <property type="entry name" value="HDc"/>
    <property type="match status" value="1"/>
</dbReference>
<dbReference type="GO" id="GO:0042245">
    <property type="term" value="P:RNA repair"/>
    <property type="evidence" value="ECO:0007669"/>
    <property type="project" value="UniProtKB-KW"/>
</dbReference>
<dbReference type="Pfam" id="PF01966">
    <property type="entry name" value="HD"/>
    <property type="match status" value="1"/>
</dbReference>
<keyword evidence="4 13" id="KW-0548">Nucleotidyltransferase</keyword>
<keyword evidence="2 13" id="KW-0808">Transferase</keyword>
<feature type="binding site" evidence="13">
    <location>
        <position position="23"/>
    </location>
    <ligand>
        <name>Mg(2+)</name>
        <dbReference type="ChEBI" id="CHEBI:18420"/>
    </ligand>
</feature>
<comment type="function">
    <text evidence="13">Catalyzes the addition and repair of the essential 3'-terminal CCA sequence in tRNAs without using a nucleic acid template. Adds these three nucleotides in the order of C, C, and A to the tRNA nucleotide-73, using CTP and ATP as substrates and producing inorganic pyrophosphate. tRNA 3'-terminal CCA addition is required both for tRNA processing and repair. Also involved in tRNA surveillance by mediating tandem CCA addition to generate a CCACCA at the 3' terminus of unstable tRNAs. While stable tRNAs receive only 3'-terminal CCA, unstable tRNAs are marked with CCACCA and rapidly degraded.</text>
</comment>
<accession>A0A316FZG7</accession>
<feature type="binding site" evidence="13">
    <location>
        <position position="140"/>
    </location>
    <ligand>
        <name>ATP</name>
        <dbReference type="ChEBI" id="CHEBI:30616"/>
    </ligand>
</feature>
<dbReference type="InterPro" id="IPR003607">
    <property type="entry name" value="HD/PDEase_dom"/>
</dbReference>
<feature type="domain" description="HD" evidence="14">
    <location>
        <begin position="228"/>
        <end position="329"/>
    </location>
</feature>
<evidence type="ECO:0000313" key="15">
    <source>
        <dbReference type="EMBL" id="PWK53938.1"/>
    </source>
</evidence>
<dbReference type="Pfam" id="PF12627">
    <property type="entry name" value="PolyA_pol_RNAbd"/>
    <property type="match status" value="1"/>
</dbReference>
<evidence type="ECO:0000256" key="12">
    <source>
        <dbReference type="ARBA" id="ARBA00023268"/>
    </source>
</evidence>
<keyword evidence="9 13" id="KW-0067">ATP-binding</keyword>
<evidence type="ECO:0000256" key="11">
    <source>
        <dbReference type="ARBA" id="ARBA00022884"/>
    </source>
</evidence>
<comment type="cofactor">
    <cofactor evidence="13">
        <name>Ni(2+)</name>
        <dbReference type="ChEBI" id="CHEBI:49786"/>
    </cofactor>
    <text evidence="13">Nickel for phosphatase activity.</text>
</comment>
<evidence type="ECO:0000256" key="9">
    <source>
        <dbReference type="ARBA" id="ARBA00022840"/>
    </source>
</evidence>
<evidence type="ECO:0000256" key="4">
    <source>
        <dbReference type="ARBA" id="ARBA00022695"/>
    </source>
</evidence>
<dbReference type="HAMAP" id="MF_01262">
    <property type="entry name" value="CCA_bact_type2"/>
    <property type="match status" value="1"/>
</dbReference>
<evidence type="ECO:0000256" key="7">
    <source>
        <dbReference type="ARBA" id="ARBA00022800"/>
    </source>
</evidence>
<dbReference type="Proteomes" id="UP000245790">
    <property type="component" value="Unassembled WGS sequence"/>
</dbReference>
<dbReference type="InterPro" id="IPR032828">
    <property type="entry name" value="PolyA_RNA-bd"/>
</dbReference>
<dbReference type="SUPFAM" id="SSF81891">
    <property type="entry name" value="Poly A polymerase C-terminal region-like"/>
    <property type="match status" value="1"/>
</dbReference>
<feature type="binding site" evidence="13">
    <location>
        <position position="140"/>
    </location>
    <ligand>
        <name>CTP</name>
        <dbReference type="ChEBI" id="CHEBI:37563"/>
    </ligand>
</feature>
<dbReference type="Gene3D" id="1.10.3090.10">
    <property type="entry name" value="cca-adding enzyme, domain 2"/>
    <property type="match status" value="1"/>
</dbReference>
<evidence type="ECO:0000256" key="1">
    <source>
        <dbReference type="ARBA" id="ARBA00022596"/>
    </source>
</evidence>
<feature type="binding site" evidence="13">
    <location>
        <position position="11"/>
    </location>
    <ligand>
        <name>ATP</name>
        <dbReference type="ChEBI" id="CHEBI:30616"/>
    </ligand>
</feature>
<comment type="caution">
    <text evidence="15">The sequence shown here is derived from an EMBL/GenBank/DDBJ whole genome shotgun (WGS) entry which is preliminary data.</text>
</comment>
<dbReference type="GO" id="GO:0000049">
    <property type="term" value="F:tRNA binding"/>
    <property type="evidence" value="ECO:0007669"/>
    <property type="project" value="UniProtKB-UniRule"/>
</dbReference>
<dbReference type="PANTHER" id="PTHR47545">
    <property type="entry name" value="MULTIFUNCTIONAL CCA PROTEIN"/>
    <property type="match status" value="1"/>
</dbReference>
<comment type="miscellaneous">
    <text evidence="13">A single active site specifically recognizes both ATP and CTP and is responsible for their addition.</text>
</comment>
<evidence type="ECO:0000256" key="6">
    <source>
        <dbReference type="ARBA" id="ARBA00022741"/>
    </source>
</evidence>
<evidence type="ECO:0000259" key="14">
    <source>
        <dbReference type="PROSITE" id="PS51831"/>
    </source>
</evidence>
<comment type="subunit">
    <text evidence="13">Monomer. Can also form homodimers and oligomers.</text>
</comment>
<evidence type="ECO:0000256" key="3">
    <source>
        <dbReference type="ARBA" id="ARBA00022694"/>
    </source>
</evidence>
<keyword evidence="3 13" id="KW-0819">tRNA processing</keyword>
<evidence type="ECO:0000256" key="8">
    <source>
        <dbReference type="ARBA" id="ARBA00022801"/>
    </source>
</evidence>
<dbReference type="PROSITE" id="PS51831">
    <property type="entry name" value="HD"/>
    <property type="match status" value="1"/>
</dbReference>